<protein>
    <submittedName>
        <fullName evidence="2">MaoC family dehydratase N-terminal domain-containing protein</fullName>
    </submittedName>
</protein>
<name>A0ABW6RUD3_9NOCA</name>
<keyword evidence="3" id="KW-1185">Reference proteome</keyword>
<dbReference type="Pfam" id="PF13452">
    <property type="entry name" value="FAS1_DH_region"/>
    <property type="match status" value="1"/>
</dbReference>
<organism evidence="2 3">
    <name type="scientific">Nocardia jiangxiensis</name>
    <dbReference type="NCBI Taxonomy" id="282685"/>
    <lineage>
        <taxon>Bacteria</taxon>
        <taxon>Bacillati</taxon>
        <taxon>Actinomycetota</taxon>
        <taxon>Actinomycetes</taxon>
        <taxon>Mycobacteriales</taxon>
        <taxon>Nocardiaceae</taxon>
        <taxon>Nocardia</taxon>
    </lineage>
</organism>
<dbReference type="EMBL" id="JBIAQY010000002">
    <property type="protein sequence ID" value="MFF3567618.1"/>
    <property type="molecule type" value="Genomic_DNA"/>
</dbReference>
<dbReference type="RefSeq" id="WP_040832038.1">
    <property type="nucleotide sequence ID" value="NZ_JBIAQY010000002.1"/>
</dbReference>
<evidence type="ECO:0000313" key="2">
    <source>
        <dbReference type="EMBL" id="MFF3567618.1"/>
    </source>
</evidence>
<sequence>MRSDLRTAQDRARALLGAVEHRDLGPLRVTEAVAFARACGERDPRLLDPESTGFQVHPLYLPSLLRGPDGGVDGDYREDGMFRDEVPGTDGLDVRLMAGGQSIAFHRQTPLGDPIAVRRTLDDVACKGRPGSEFLLMTVSKVFRAARAGALATVTERFIVR</sequence>
<dbReference type="InterPro" id="IPR029069">
    <property type="entry name" value="HotDog_dom_sf"/>
</dbReference>
<proteinExistence type="predicted"/>
<feature type="domain" description="FAS1-like dehydratase" evidence="1">
    <location>
        <begin position="30"/>
        <end position="139"/>
    </location>
</feature>
<dbReference type="Gene3D" id="3.10.129.10">
    <property type="entry name" value="Hotdog Thioesterase"/>
    <property type="match status" value="1"/>
</dbReference>
<evidence type="ECO:0000313" key="3">
    <source>
        <dbReference type="Proteomes" id="UP001601992"/>
    </source>
</evidence>
<dbReference type="InterPro" id="IPR039569">
    <property type="entry name" value="FAS1-like_DH_region"/>
</dbReference>
<dbReference type="Proteomes" id="UP001601992">
    <property type="component" value="Unassembled WGS sequence"/>
</dbReference>
<gene>
    <name evidence="2" type="ORF">ACFYXQ_07510</name>
</gene>
<comment type="caution">
    <text evidence="2">The sequence shown here is derived from an EMBL/GenBank/DDBJ whole genome shotgun (WGS) entry which is preliminary data.</text>
</comment>
<accession>A0ABW6RUD3</accession>
<evidence type="ECO:0000259" key="1">
    <source>
        <dbReference type="Pfam" id="PF13452"/>
    </source>
</evidence>
<dbReference type="SUPFAM" id="SSF54637">
    <property type="entry name" value="Thioesterase/thiol ester dehydrase-isomerase"/>
    <property type="match status" value="1"/>
</dbReference>
<reference evidence="2 3" key="1">
    <citation type="submission" date="2024-10" db="EMBL/GenBank/DDBJ databases">
        <title>The Natural Products Discovery Center: Release of the First 8490 Sequenced Strains for Exploring Actinobacteria Biosynthetic Diversity.</title>
        <authorList>
            <person name="Kalkreuter E."/>
            <person name="Kautsar S.A."/>
            <person name="Yang D."/>
            <person name="Bader C.D."/>
            <person name="Teijaro C.N."/>
            <person name="Fluegel L."/>
            <person name="Davis C.M."/>
            <person name="Simpson J.R."/>
            <person name="Lauterbach L."/>
            <person name="Steele A.D."/>
            <person name="Gui C."/>
            <person name="Meng S."/>
            <person name="Li G."/>
            <person name="Viehrig K."/>
            <person name="Ye F."/>
            <person name="Su P."/>
            <person name="Kiefer A.F."/>
            <person name="Nichols A."/>
            <person name="Cepeda A.J."/>
            <person name="Yan W."/>
            <person name="Fan B."/>
            <person name="Jiang Y."/>
            <person name="Adhikari A."/>
            <person name="Zheng C.-J."/>
            <person name="Schuster L."/>
            <person name="Cowan T.M."/>
            <person name="Smanski M.J."/>
            <person name="Chevrette M.G."/>
            <person name="De Carvalho L.P.S."/>
            <person name="Shen B."/>
        </authorList>
    </citation>
    <scope>NUCLEOTIDE SEQUENCE [LARGE SCALE GENOMIC DNA]</scope>
    <source>
        <strain evidence="2 3">NPDC002593</strain>
    </source>
</reference>